<evidence type="ECO:0000313" key="2">
    <source>
        <dbReference type="EMBL" id="MBP2324578.1"/>
    </source>
</evidence>
<name>A0ABS4TKZ6_9PSEU</name>
<keyword evidence="3" id="KW-1185">Reference proteome</keyword>
<dbReference type="CDD" id="cd06260">
    <property type="entry name" value="DUF820-like"/>
    <property type="match status" value="1"/>
</dbReference>
<keyword evidence="2" id="KW-0378">Hydrolase</keyword>
<dbReference type="InterPro" id="IPR012296">
    <property type="entry name" value="Nuclease_put_TT1808"/>
</dbReference>
<keyword evidence="2" id="KW-0540">Nuclease</keyword>
<dbReference type="PANTHER" id="PTHR35400">
    <property type="entry name" value="SLR1083 PROTEIN"/>
    <property type="match status" value="1"/>
</dbReference>
<dbReference type="SUPFAM" id="SSF52980">
    <property type="entry name" value="Restriction endonuclease-like"/>
    <property type="match status" value="1"/>
</dbReference>
<evidence type="ECO:0000259" key="1">
    <source>
        <dbReference type="Pfam" id="PF05685"/>
    </source>
</evidence>
<comment type="caution">
    <text evidence="2">The sequence shown here is derived from an EMBL/GenBank/DDBJ whole genome shotgun (WGS) entry which is preliminary data.</text>
</comment>
<accession>A0ABS4TKZ6</accession>
<dbReference type="InterPro" id="IPR011335">
    <property type="entry name" value="Restrct_endonuc-II-like"/>
</dbReference>
<evidence type="ECO:0000313" key="3">
    <source>
        <dbReference type="Proteomes" id="UP001519332"/>
    </source>
</evidence>
<dbReference type="EMBL" id="JAGINW010000001">
    <property type="protein sequence ID" value="MBP2324578.1"/>
    <property type="molecule type" value="Genomic_DNA"/>
</dbReference>
<protein>
    <submittedName>
        <fullName evidence="2">Uma2 family endonuclease</fullName>
    </submittedName>
</protein>
<gene>
    <name evidence="2" type="ORF">JOF56_004963</name>
</gene>
<dbReference type="InterPro" id="IPR008538">
    <property type="entry name" value="Uma2"/>
</dbReference>
<dbReference type="GO" id="GO:0004519">
    <property type="term" value="F:endonuclease activity"/>
    <property type="evidence" value="ECO:0007669"/>
    <property type="project" value="UniProtKB-KW"/>
</dbReference>
<dbReference type="RefSeq" id="WP_209641901.1">
    <property type="nucleotide sequence ID" value="NZ_JAGINW010000001.1"/>
</dbReference>
<sequence>MSVAAVAHFTLPDSPYAMWVRDELAGYLHLPKDGTRVEVVGGEIVVSPGPSVDHNGMVRDIERGLFAAELTDPDFVWRSVQTTDLNMFEIGDGYIPDLIVMDAEVLAEARETKAKHLLPYQVELVVEVTSRSNAASDRQPDRKRKVGTKWSGYAHAGIPYYLLVDRDPKACVTALYGNPDTRAGTYVELRTWDFGESISLPQPFGFEISTEHWDHWDD</sequence>
<dbReference type="Proteomes" id="UP001519332">
    <property type="component" value="Unassembled WGS sequence"/>
</dbReference>
<dbReference type="PANTHER" id="PTHR35400:SF3">
    <property type="entry name" value="SLL1072 PROTEIN"/>
    <property type="match status" value="1"/>
</dbReference>
<keyword evidence="2" id="KW-0255">Endonuclease</keyword>
<reference evidence="2 3" key="1">
    <citation type="submission" date="2021-03" db="EMBL/GenBank/DDBJ databases">
        <title>Sequencing the genomes of 1000 actinobacteria strains.</title>
        <authorList>
            <person name="Klenk H.-P."/>
        </authorList>
    </citation>
    <scope>NUCLEOTIDE SEQUENCE [LARGE SCALE GENOMIC DNA]</scope>
    <source>
        <strain evidence="2 3">DSM 46670</strain>
    </source>
</reference>
<feature type="domain" description="Putative restriction endonuclease" evidence="1">
    <location>
        <begin position="27"/>
        <end position="210"/>
    </location>
</feature>
<dbReference type="Pfam" id="PF05685">
    <property type="entry name" value="Uma2"/>
    <property type="match status" value="1"/>
</dbReference>
<dbReference type="Gene3D" id="3.90.1570.10">
    <property type="entry name" value="tt1808, chain A"/>
    <property type="match status" value="1"/>
</dbReference>
<proteinExistence type="predicted"/>
<organism evidence="2 3">
    <name type="scientific">Kibdelosporangium banguiense</name>
    <dbReference type="NCBI Taxonomy" id="1365924"/>
    <lineage>
        <taxon>Bacteria</taxon>
        <taxon>Bacillati</taxon>
        <taxon>Actinomycetota</taxon>
        <taxon>Actinomycetes</taxon>
        <taxon>Pseudonocardiales</taxon>
        <taxon>Pseudonocardiaceae</taxon>
        <taxon>Kibdelosporangium</taxon>
    </lineage>
</organism>